<dbReference type="RefSeq" id="WP_160130937.1">
    <property type="nucleotide sequence ID" value="NZ_CP019288.1"/>
</dbReference>
<dbReference type="AlphaFoldDB" id="A0A7L4ZPJ2"/>
<organism evidence="1 2">
    <name type="scientific">Kordia antarctica</name>
    <dbReference type="NCBI Taxonomy" id="1218801"/>
    <lineage>
        <taxon>Bacteria</taxon>
        <taxon>Pseudomonadati</taxon>
        <taxon>Bacteroidota</taxon>
        <taxon>Flavobacteriia</taxon>
        <taxon>Flavobacteriales</taxon>
        <taxon>Flavobacteriaceae</taxon>
        <taxon>Kordia</taxon>
    </lineage>
</organism>
<keyword evidence="2" id="KW-1185">Reference proteome</keyword>
<name>A0A7L4ZPJ2_9FLAO</name>
<accession>A0A7L4ZPJ2</accession>
<dbReference type="EMBL" id="CP019288">
    <property type="protein sequence ID" value="QHI38387.1"/>
    <property type="molecule type" value="Genomic_DNA"/>
</dbReference>
<dbReference type="OrthoDB" id="1428619at2"/>
<dbReference type="KEGG" id="kan:IMCC3317_37790"/>
<proteinExistence type="predicted"/>
<evidence type="ECO:0000313" key="2">
    <source>
        <dbReference type="Proteomes" id="UP000464657"/>
    </source>
</evidence>
<evidence type="ECO:0000313" key="1">
    <source>
        <dbReference type="EMBL" id="QHI38387.1"/>
    </source>
</evidence>
<protein>
    <submittedName>
        <fullName evidence="1">Uncharacterized protein</fullName>
    </submittedName>
</protein>
<reference evidence="1 2" key="1">
    <citation type="journal article" date="2013" name="Int. J. Syst. Evol. Microbiol.">
        <title>Kordia antarctica sp. nov., isolated from Antarctic seawater.</title>
        <authorList>
            <person name="Baek K."/>
            <person name="Choi A."/>
            <person name="Kang I."/>
            <person name="Lee K."/>
            <person name="Cho J.C."/>
        </authorList>
    </citation>
    <scope>NUCLEOTIDE SEQUENCE [LARGE SCALE GENOMIC DNA]</scope>
    <source>
        <strain evidence="1 2">IMCC3317</strain>
    </source>
</reference>
<sequence>MKKIITCTFFLLSVCLFSQNKEEIEADYELQGYFKNYQEFNIDSLKAKKFKHIVYIDLQGNGFIFERKLENNLKQTVYTILVNFPYGKYQRHKEYKVHMFSKNDSIIGLISYHAKTGSVNSYFDYKKLYAHIELHNELYETKFGVSDFIDQFKTMKTYGFHCGFSPIMNGALQHDDFYFDNIRNAKHFRKWLKSFNPELQAFGIKALEHLEEKEKLPLSPLEKKLIKHIKTRNSTLLICGGCVSFPRRLYD</sequence>
<dbReference type="Proteomes" id="UP000464657">
    <property type="component" value="Chromosome"/>
</dbReference>
<gene>
    <name evidence="1" type="ORF">IMCC3317_37790</name>
</gene>